<evidence type="ECO:0000256" key="1">
    <source>
        <dbReference type="SAM" id="MobiDB-lite"/>
    </source>
</evidence>
<evidence type="ECO:0000313" key="3">
    <source>
        <dbReference type="Proteomes" id="UP000694520"/>
    </source>
</evidence>
<dbReference type="GO" id="GO:0005249">
    <property type="term" value="F:voltage-gated potassium channel activity"/>
    <property type="evidence" value="ECO:0007669"/>
    <property type="project" value="InterPro"/>
</dbReference>
<dbReference type="PANTHER" id="PTHR47735:SF14">
    <property type="entry name" value="POTASSIUM VOLTAGE-GATED CHANNEL SUBFAMILY KQT MEMBER 1"/>
    <property type="match status" value="1"/>
</dbReference>
<feature type="region of interest" description="Disordered" evidence="1">
    <location>
        <begin position="241"/>
        <end position="280"/>
    </location>
</feature>
<dbReference type="Ensembl" id="ENSBGRT00000027391.1">
    <property type="protein sequence ID" value="ENSBGRP00000023759.1"/>
    <property type="gene ID" value="ENSBGRG00000014821.1"/>
</dbReference>
<dbReference type="AlphaFoldDB" id="A0A8B9XSZ9"/>
<dbReference type="InterPro" id="IPR003937">
    <property type="entry name" value="K_chnl_volt-dep_KCNQ"/>
</dbReference>
<organism evidence="2 3">
    <name type="scientific">Bos mutus grunniens</name>
    <name type="common">Wild yak</name>
    <name type="synonym">Bos grunniens</name>
    <dbReference type="NCBI Taxonomy" id="30521"/>
    <lineage>
        <taxon>Eukaryota</taxon>
        <taxon>Metazoa</taxon>
        <taxon>Chordata</taxon>
        <taxon>Craniata</taxon>
        <taxon>Vertebrata</taxon>
        <taxon>Euteleostomi</taxon>
        <taxon>Mammalia</taxon>
        <taxon>Eutheria</taxon>
        <taxon>Laurasiatheria</taxon>
        <taxon>Artiodactyla</taxon>
        <taxon>Ruminantia</taxon>
        <taxon>Pecora</taxon>
        <taxon>Bovidae</taxon>
        <taxon>Bovinae</taxon>
        <taxon>Bos</taxon>
    </lineage>
</organism>
<reference evidence="2" key="1">
    <citation type="submission" date="2019-05" db="EMBL/GenBank/DDBJ databases">
        <authorList>
            <person name="Zhang S."/>
            <person name="Liu J."/>
        </authorList>
    </citation>
    <scope>NUCLEOTIDE SEQUENCE [LARGE SCALE GENOMIC DNA]</scope>
</reference>
<keyword evidence="3" id="KW-1185">Reference proteome</keyword>
<proteinExistence type="predicted"/>
<dbReference type="GO" id="GO:0008076">
    <property type="term" value="C:voltage-gated potassium channel complex"/>
    <property type="evidence" value="ECO:0007669"/>
    <property type="project" value="TreeGrafter"/>
</dbReference>
<reference evidence="2" key="3">
    <citation type="submission" date="2025-09" db="UniProtKB">
        <authorList>
            <consortium name="Ensembl"/>
        </authorList>
    </citation>
    <scope>IDENTIFICATION</scope>
</reference>
<dbReference type="GeneTree" id="ENSGT00940000161001"/>
<sequence length="280" mass="29523">MCLGWGPASPAGPCRADCQPLCWRLAARLVTAALPPDLIVVVASMVVLCVGSKGQVFATSAIRGIRFLQILRMLHVDRQGHLEAAGLRGLHPPPGAHHHPVHWLPGPHLLVLLRVPGREGRGQRVGPGRVRQLRGRPVVGSGHGHHHRPRDKVPQTGGEDHRLLLLRLRHLLLCAPSGDPWLWLCPEGAAEAEAEALQQADPGGSLAIQVTASRPAALATPPARPWPCHPGTRTGLLGNRAWPSAPAQLDLSHGPLKGGRAAGHGTDSPARVSPVPGAVG</sequence>
<accession>A0A8B9XSZ9</accession>
<protein>
    <submittedName>
        <fullName evidence="2">Uncharacterized protein</fullName>
    </submittedName>
</protein>
<reference evidence="2" key="2">
    <citation type="submission" date="2025-08" db="UniProtKB">
        <authorList>
            <consortium name="Ensembl"/>
        </authorList>
    </citation>
    <scope>IDENTIFICATION</scope>
</reference>
<dbReference type="PANTHER" id="PTHR47735">
    <property type="entry name" value="POTASSIUM VOLTAGE-GATED CHANNEL SUBFAMILY KQT MEMBER 4"/>
    <property type="match status" value="1"/>
</dbReference>
<feature type="region of interest" description="Disordered" evidence="1">
    <location>
        <begin position="134"/>
        <end position="157"/>
    </location>
</feature>
<evidence type="ECO:0000313" key="2">
    <source>
        <dbReference type="Ensembl" id="ENSBGRP00000023759.1"/>
    </source>
</evidence>
<name>A0A8B9XSZ9_BOSMU</name>
<dbReference type="Proteomes" id="UP000694520">
    <property type="component" value="Chromosome 29"/>
</dbReference>